<accession>A0A0G1GFB7</accession>
<dbReference type="AlphaFoldDB" id="A0A0G1GFB7"/>
<reference evidence="1 2" key="1">
    <citation type="journal article" date="2015" name="Nature">
        <title>rRNA introns, odd ribosomes, and small enigmatic genomes across a large radiation of phyla.</title>
        <authorList>
            <person name="Brown C.T."/>
            <person name="Hug L.A."/>
            <person name="Thomas B.C."/>
            <person name="Sharon I."/>
            <person name="Castelle C.J."/>
            <person name="Singh A."/>
            <person name="Wilkins M.J."/>
            <person name="Williams K.H."/>
            <person name="Banfield J.F."/>
        </authorList>
    </citation>
    <scope>NUCLEOTIDE SEQUENCE [LARGE SCALE GENOMIC DNA]</scope>
</reference>
<organism evidence="1 2">
    <name type="scientific">Candidatus Gottesmanbacteria bacterium GW2011_GWA2_43_14</name>
    <dbReference type="NCBI Taxonomy" id="1618443"/>
    <lineage>
        <taxon>Bacteria</taxon>
        <taxon>Candidatus Gottesmaniibacteriota</taxon>
    </lineage>
</organism>
<proteinExistence type="predicted"/>
<name>A0A0G1GFB7_9BACT</name>
<dbReference type="Proteomes" id="UP000034894">
    <property type="component" value="Unassembled WGS sequence"/>
</dbReference>
<evidence type="ECO:0000313" key="1">
    <source>
        <dbReference type="EMBL" id="KKS97558.1"/>
    </source>
</evidence>
<gene>
    <name evidence="1" type="ORF">UV73_C0007G0001</name>
</gene>
<protein>
    <submittedName>
        <fullName evidence="1">Uncharacterized protein</fullName>
    </submittedName>
</protein>
<feature type="non-terminal residue" evidence="1">
    <location>
        <position position="1"/>
    </location>
</feature>
<comment type="caution">
    <text evidence="1">The sequence shown here is derived from an EMBL/GenBank/DDBJ whole genome shotgun (WGS) entry which is preliminary data.</text>
</comment>
<dbReference type="EMBL" id="LCFP01000007">
    <property type="protein sequence ID" value="KKS97558.1"/>
    <property type="molecule type" value="Genomic_DNA"/>
</dbReference>
<sequence>ESVVIADQQVAVNTFSGLAHTARQANKVEGGRWSRFIGTEAELGDGD</sequence>
<evidence type="ECO:0000313" key="2">
    <source>
        <dbReference type="Proteomes" id="UP000034894"/>
    </source>
</evidence>